<evidence type="ECO:0000259" key="3">
    <source>
        <dbReference type="PROSITE" id="PS51094"/>
    </source>
</evidence>
<dbReference type="PROSITE" id="PS00372">
    <property type="entry name" value="PTS_EIIA_TYPE_2_HIS"/>
    <property type="match status" value="1"/>
</dbReference>
<dbReference type="SUPFAM" id="SSF55804">
    <property type="entry name" value="Phoshotransferase/anion transport protein"/>
    <property type="match status" value="1"/>
</dbReference>
<dbReference type="InterPro" id="IPR036095">
    <property type="entry name" value="PTS_EIIB-like_sf"/>
</dbReference>
<dbReference type="SUPFAM" id="SSF46785">
    <property type="entry name" value="Winged helix' DNA-binding domain"/>
    <property type="match status" value="1"/>
</dbReference>
<dbReference type="CDD" id="cd05568">
    <property type="entry name" value="PTS_IIB_bgl_like"/>
    <property type="match status" value="1"/>
</dbReference>
<reference evidence="6 7" key="1">
    <citation type="submission" date="2018-10" db="EMBL/GenBank/DDBJ databases">
        <title>Bacillus Keqinensis sp. nov., a moderately halophilic bacterium isolated from a saline-alkaline lake.</title>
        <authorList>
            <person name="Wang H."/>
        </authorList>
    </citation>
    <scope>NUCLEOTIDE SEQUENCE [LARGE SCALE GENOMIC DNA]</scope>
    <source>
        <strain evidence="6 7">KQ-3</strain>
    </source>
</reference>
<feature type="domain" description="PTS EIIB type-2" evidence="4">
    <location>
        <begin position="405"/>
        <end position="490"/>
    </location>
</feature>
<protein>
    <submittedName>
        <fullName evidence="6">PRD domain-containing protein</fullName>
    </submittedName>
</protein>
<dbReference type="InterPro" id="IPR016152">
    <property type="entry name" value="PTrfase/Anion_transptr"/>
</dbReference>
<dbReference type="InterPro" id="IPR050661">
    <property type="entry name" value="BglG_antiterminators"/>
</dbReference>
<dbReference type="Gene3D" id="1.10.10.10">
    <property type="entry name" value="Winged helix-like DNA-binding domain superfamily/Winged helix DNA-binding domain"/>
    <property type="match status" value="1"/>
</dbReference>
<feature type="domain" description="PRD" evidence="5">
    <location>
        <begin position="186"/>
        <end position="291"/>
    </location>
</feature>
<dbReference type="GO" id="GO:0008982">
    <property type="term" value="F:protein-N(PI)-phosphohistidine-sugar phosphotransferase activity"/>
    <property type="evidence" value="ECO:0007669"/>
    <property type="project" value="InterPro"/>
</dbReference>
<dbReference type="Proteomes" id="UP000278746">
    <property type="component" value="Unassembled WGS sequence"/>
</dbReference>
<accession>A0A3M7TQ53</accession>
<evidence type="ECO:0000313" key="7">
    <source>
        <dbReference type="Proteomes" id="UP000278746"/>
    </source>
</evidence>
<dbReference type="Pfam" id="PF00359">
    <property type="entry name" value="PTS_EIIA_2"/>
    <property type="match status" value="1"/>
</dbReference>
<dbReference type="InterPro" id="IPR002178">
    <property type="entry name" value="PTS_EIIA_type-2_dom"/>
</dbReference>
<dbReference type="PANTHER" id="PTHR30185:SF9">
    <property type="entry name" value="MANNITOL-SPECIFIC PHOSPHOTRANSFERASE ENZYME IIA COMPONENT"/>
    <property type="match status" value="1"/>
</dbReference>
<evidence type="ECO:0000259" key="4">
    <source>
        <dbReference type="PROSITE" id="PS51099"/>
    </source>
</evidence>
<feature type="domain" description="PTS EIIA type-2" evidence="3">
    <location>
        <begin position="542"/>
        <end position="685"/>
    </location>
</feature>
<evidence type="ECO:0000313" key="6">
    <source>
        <dbReference type="EMBL" id="RNA67688.1"/>
    </source>
</evidence>
<dbReference type="PROSITE" id="PS51094">
    <property type="entry name" value="PTS_EIIA_TYPE_2"/>
    <property type="match status" value="1"/>
</dbReference>
<proteinExistence type="predicted"/>
<keyword evidence="2" id="KW-0677">Repeat</keyword>
<dbReference type="InterPro" id="IPR036634">
    <property type="entry name" value="PRD_sf"/>
</dbReference>
<dbReference type="Gene3D" id="1.10.1790.10">
    <property type="entry name" value="PRD domain"/>
    <property type="match status" value="1"/>
</dbReference>
<dbReference type="AlphaFoldDB" id="A0A3M7TQ53"/>
<dbReference type="Gene3D" id="3.40.50.2300">
    <property type="match status" value="1"/>
</dbReference>
<dbReference type="GO" id="GO:0009401">
    <property type="term" value="P:phosphoenolpyruvate-dependent sugar phosphotransferase system"/>
    <property type="evidence" value="ECO:0007669"/>
    <property type="project" value="InterPro"/>
</dbReference>
<dbReference type="EMBL" id="RHIB01000002">
    <property type="protein sequence ID" value="RNA67688.1"/>
    <property type="molecule type" value="Genomic_DNA"/>
</dbReference>
<dbReference type="Gene3D" id="3.40.930.10">
    <property type="entry name" value="Mannitol-specific EII, Chain A"/>
    <property type="match status" value="1"/>
</dbReference>
<dbReference type="PROSITE" id="PS51372">
    <property type="entry name" value="PRD_2"/>
    <property type="match status" value="2"/>
</dbReference>
<dbReference type="PANTHER" id="PTHR30185">
    <property type="entry name" value="CRYPTIC BETA-GLUCOSIDE BGL OPERON ANTITERMINATOR"/>
    <property type="match status" value="1"/>
</dbReference>
<dbReference type="GO" id="GO:0006355">
    <property type="term" value="P:regulation of DNA-templated transcription"/>
    <property type="evidence" value="ECO:0007669"/>
    <property type="project" value="InterPro"/>
</dbReference>
<dbReference type="CDD" id="cd00211">
    <property type="entry name" value="PTS_IIA_fru"/>
    <property type="match status" value="1"/>
</dbReference>
<evidence type="ECO:0000256" key="2">
    <source>
        <dbReference type="ARBA" id="ARBA00022737"/>
    </source>
</evidence>
<keyword evidence="1" id="KW-0808">Transferase</keyword>
<comment type="caution">
    <text evidence="6">The sequence shown here is derived from an EMBL/GenBank/DDBJ whole genome shotgun (WGS) entry which is preliminary data.</text>
</comment>
<name>A0A3M7TQ53_9BACI</name>
<dbReference type="SUPFAM" id="SSF52794">
    <property type="entry name" value="PTS system IIB component-like"/>
    <property type="match status" value="1"/>
</dbReference>
<dbReference type="RefSeq" id="WP_122899338.1">
    <property type="nucleotide sequence ID" value="NZ_RHIB01000002.1"/>
</dbReference>
<gene>
    <name evidence="6" type="ORF">EBO34_13285</name>
</gene>
<feature type="domain" description="PRD" evidence="5">
    <location>
        <begin position="293"/>
        <end position="400"/>
    </location>
</feature>
<evidence type="ECO:0000256" key="1">
    <source>
        <dbReference type="ARBA" id="ARBA00022679"/>
    </source>
</evidence>
<organism evidence="6 7">
    <name type="scientific">Alteribacter keqinensis</name>
    <dbReference type="NCBI Taxonomy" id="2483800"/>
    <lineage>
        <taxon>Bacteria</taxon>
        <taxon>Bacillati</taxon>
        <taxon>Bacillota</taxon>
        <taxon>Bacilli</taxon>
        <taxon>Bacillales</taxon>
        <taxon>Bacillaceae</taxon>
        <taxon>Alteribacter</taxon>
    </lineage>
</organism>
<keyword evidence="7" id="KW-1185">Reference proteome</keyword>
<dbReference type="SUPFAM" id="SSF63520">
    <property type="entry name" value="PTS-regulatory domain, PRD"/>
    <property type="match status" value="2"/>
</dbReference>
<sequence length="687" mass="78908">MMILDQKSAQLLDVLALKNEPVSAVELSEHLHVSRRTVYYNLNKVDDWLADKKLEKVQRVKSVGIFLTEETKEKLPTYFTVNQQYDYFFSSDERRAITTFLLLTKSSSIYLQHIIETTGASRNTCLNDVKCLRKQAGEYELDLSYSHSKGYTFEGKEFNIRRLFMNTVHEDLDPEVLKAMMGLWEKNDSQIPQNMNHLRNQMEKVFGAQGSTGSFNPLIWYMTYCLQRILHHHFIGVPVDEADGLRSKTMYKRAKHLTESISQTYEVTVPAGETDFFTILLLSQRINSDKDDAEVKGLEDVVRAMVLDFQRYACMQFRNYQEVQNNLLIHIFPAYYRLKYKLPARNPLTQSVKEKYGDIYQLTHKVVHHLERFIGEAIPEDETVYITIHFGGWMRKEGQTAAERKQALVVCSSGIGTSQILRTQLETLFSTIDFEVVTSVEEATIKPDLIFTTVPLKNRNVPTFHVNAVLTETEKERILMNVNRLLNYKEVNPSHSKVKDILRVVEKHATVHNQAQLLSEIEEILSNKPLQIKEPYKPMLNEIIQSNAIQILDKVENWHEGIQIASQPLVDNQSITPDYVSAMINKVEELGPYVIIAPQVAIPHARPEDGVEKLGMSVLKLNEPVWFSEEDRHQASLLFVLAAVDNESHLKALSQLSTMLSEGDNVEKLRAAKDIGEIQQIIDQYSE</sequence>
<dbReference type="InterPro" id="IPR011608">
    <property type="entry name" value="PRD"/>
</dbReference>
<evidence type="ECO:0000259" key="5">
    <source>
        <dbReference type="PROSITE" id="PS51372"/>
    </source>
</evidence>
<dbReference type="Pfam" id="PF00874">
    <property type="entry name" value="PRD"/>
    <property type="match status" value="1"/>
</dbReference>
<dbReference type="OrthoDB" id="369398at2"/>
<dbReference type="PROSITE" id="PS51099">
    <property type="entry name" value="PTS_EIIB_TYPE_2"/>
    <property type="match status" value="1"/>
</dbReference>
<dbReference type="InterPro" id="IPR036388">
    <property type="entry name" value="WH-like_DNA-bd_sf"/>
</dbReference>
<dbReference type="InterPro" id="IPR036390">
    <property type="entry name" value="WH_DNA-bd_sf"/>
</dbReference>
<dbReference type="InterPro" id="IPR013011">
    <property type="entry name" value="PTS_EIIB_2"/>
</dbReference>